<dbReference type="EMBL" id="AP025628">
    <property type="protein sequence ID" value="BDG59849.1"/>
    <property type="molecule type" value="Genomic_DNA"/>
</dbReference>
<proteinExistence type="predicted"/>
<organism evidence="1 2">
    <name type="scientific">Caldinitratiruptor microaerophilus</name>
    <dbReference type="NCBI Taxonomy" id="671077"/>
    <lineage>
        <taxon>Bacteria</taxon>
        <taxon>Bacillati</taxon>
        <taxon>Bacillota</taxon>
        <taxon>Clostridia</taxon>
        <taxon>Eubacteriales</taxon>
        <taxon>Symbiobacteriaceae</taxon>
        <taxon>Caldinitratiruptor</taxon>
    </lineage>
</organism>
<dbReference type="RefSeq" id="WP_264843934.1">
    <property type="nucleotide sequence ID" value="NZ_AP025628.1"/>
</dbReference>
<dbReference type="Proteomes" id="UP001163687">
    <property type="component" value="Chromosome"/>
</dbReference>
<accession>A0AA35CIL0</accession>
<evidence type="ECO:0000313" key="2">
    <source>
        <dbReference type="Proteomes" id="UP001163687"/>
    </source>
</evidence>
<protein>
    <submittedName>
        <fullName evidence="1">Uncharacterized protein</fullName>
    </submittedName>
</protein>
<dbReference type="KEGG" id="cmic:caldi_09390"/>
<reference evidence="1" key="1">
    <citation type="submission" date="2022-03" db="EMBL/GenBank/DDBJ databases">
        <title>Complete genome sequence of Caldinitratiruptor microaerophilus.</title>
        <authorList>
            <person name="Mukaiyama R."/>
            <person name="Nishiyama T."/>
            <person name="Ueda K."/>
        </authorList>
    </citation>
    <scope>NUCLEOTIDE SEQUENCE</scope>
    <source>
        <strain evidence="1">JCM 16183</strain>
    </source>
</reference>
<evidence type="ECO:0000313" key="1">
    <source>
        <dbReference type="EMBL" id="BDG59849.1"/>
    </source>
</evidence>
<dbReference type="AlphaFoldDB" id="A0AA35CIL0"/>
<gene>
    <name evidence="1" type="ORF">caldi_09390</name>
</gene>
<keyword evidence="2" id="KW-1185">Reference proteome</keyword>
<sequence length="55" mass="6486">MILRIGFLEINLSVQIQPRQAVADPRRVPGHPDRYVEALREEILRILRYEPPPRP</sequence>
<name>A0AA35CIL0_9FIRM</name>